<reference evidence="2" key="1">
    <citation type="submission" date="2022-11" db="UniProtKB">
        <authorList>
            <consortium name="WormBaseParasite"/>
        </authorList>
    </citation>
    <scope>IDENTIFICATION</scope>
</reference>
<name>A0AC34GFG6_9BILA</name>
<dbReference type="Proteomes" id="UP000887579">
    <property type="component" value="Unplaced"/>
</dbReference>
<dbReference type="WBParaSite" id="ES5_v2.g28443.t1">
    <property type="protein sequence ID" value="ES5_v2.g28443.t1"/>
    <property type="gene ID" value="ES5_v2.g28443"/>
</dbReference>
<sequence length="225" mass="25713">VGTQPTLHLVVPCFARLYREWEVIEDWSDEIEYSMKTAALLALKEKIPNLTDSHYFATILDPNVKKDIKSFLLPDRNNHTREIKEIVDKLRSALKSYVVRTRRYRPRVNTPLESDHPFAQAIVSTNTDSADMVVDNEINKYLIDNETYSTSILAYWKNAAGYYPYLSAFAKSLLSIPASSCPLERSFSILNKVDCKERPQLSQETITNIVLSNAMEKYLPTIASS</sequence>
<organism evidence="1 2">
    <name type="scientific">Panagrolaimus sp. ES5</name>
    <dbReference type="NCBI Taxonomy" id="591445"/>
    <lineage>
        <taxon>Eukaryota</taxon>
        <taxon>Metazoa</taxon>
        <taxon>Ecdysozoa</taxon>
        <taxon>Nematoda</taxon>
        <taxon>Chromadorea</taxon>
        <taxon>Rhabditida</taxon>
        <taxon>Tylenchina</taxon>
        <taxon>Panagrolaimomorpha</taxon>
        <taxon>Panagrolaimoidea</taxon>
        <taxon>Panagrolaimidae</taxon>
        <taxon>Panagrolaimus</taxon>
    </lineage>
</organism>
<proteinExistence type="predicted"/>
<protein>
    <submittedName>
        <fullName evidence="2">HAT C-terminal dimerisation domain-containing protein</fullName>
    </submittedName>
</protein>
<evidence type="ECO:0000313" key="2">
    <source>
        <dbReference type="WBParaSite" id="ES5_v2.g28443.t1"/>
    </source>
</evidence>
<evidence type="ECO:0000313" key="1">
    <source>
        <dbReference type="Proteomes" id="UP000887579"/>
    </source>
</evidence>
<accession>A0AC34GFG6</accession>